<reference evidence="1" key="1">
    <citation type="journal article" date="2023" name="IScience">
        <title>Live-bearing cockroach genome reveals convergent evolutionary mechanisms linked to viviparity in insects and beyond.</title>
        <authorList>
            <person name="Fouks B."/>
            <person name="Harrison M.C."/>
            <person name="Mikhailova A.A."/>
            <person name="Marchal E."/>
            <person name="English S."/>
            <person name="Carruthers M."/>
            <person name="Jennings E.C."/>
            <person name="Chiamaka E.L."/>
            <person name="Frigard R.A."/>
            <person name="Pippel M."/>
            <person name="Attardo G.M."/>
            <person name="Benoit J.B."/>
            <person name="Bornberg-Bauer E."/>
            <person name="Tobe S.S."/>
        </authorList>
    </citation>
    <scope>NUCLEOTIDE SEQUENCE</scope>
    <source>
        <strain evidence="1">Stay&amp;Tobe</strain>
    </source>
</reference>
<reference evidence="1" key="2">
    <citation type="submission" date="2023-05" db="EMBL/GenBank/DDBJ databases">
        <authorList>
            <person name="Fouks B."/>
        </authorList>
    </citation>
    <scope>NUCLEOTIDE SEQUENCE</scope>
    <source>
        <strain evidence="1">Stay&amp;Tobe</strain>
        <tissue evidence="1">Testes</tissue>
    </source>
</reference>
<evidence type="ECO:0000313" key="2">
    <source>
        <dbReference type="Proteomes" id="UP001233999"/>
    </source>
</evidence>
<feature type="non-terminal residue" evidence="1">
    <location>
        <position position="76"/>
    </location>
</feature>
<protein>
    <submittedName>
        <fullName evidence="1">Uncharacterized protein</fullName>
    </submittedName>
</protein>
<gene>
    <name evidence="1" type="ORF">L9F63_024582</name>
</gene>
<keyword evidence="2" id="KW-1185">Reference proteome</keyword>
<proteinExistence type="predicted"/>
<name>A0AAD8E7A8_DIPPU</name>
<dbReference type="Proteomes" id="UP001233999">
    <property type="component" value="Unassembled WGS sequence"/>
</dbReference>
<sequence>VTVKTSTANTAEKESFVIFLHTTDKQYEIKLCVGVFAVTTARHSHSVSVHILVINVTAGNKSLPCGVVSPSSGASP</sequence>
<comment type="caution">
    <text evidence="1">The sequence shown here is derived from an EMBL/GenBank/DDBJ whole genome shotgun (WGS) entry which is preliminary data.</text>
</comment>
<dbReference type="EMBL" id="JASPKZ010008523">
    <property type="protein sequence ID" value="KAJ9579312.1"/>
    <property type="molecule type" value="Genomic_DNA"/>
</dbReference>
<dbReference type="AlphaFoldDB" id="A0AAD8E7A8"/>
<accession>A0AAD8E7A8</accession>
<evidence type="ECO:0000313" key="1">
    <source>
        <dbReference type="EMBL" id="KAJ9579312.1"/>
    </source>
</evidence>
<feature type="non-terminal residue" evidence="1">
    <location>
        <position position="1"/>
    </location>
</feature>
<organism evidence="1 2">
    <name type="scientific">Diploptera punctata</name>
    <name type="common">Pacific beetle cockroach</name>
    <dbReference type="NCBI Taxonomy" id="6984"/>
    <lineage>
        <taxon>Eukaryota</taxon>
        <taxon>Metazoa</taxon>
        <taxon>Ecdysozoa</taxon>
        <taxon>Arthropoda</taxon>
        <taxon>Hexapoda</taxon>
        <taxon>Insecta</taxon>
        <taxon>Pterygota</taxon>
        <taxon>Neoptera</taxon>
        <taxon>Polyneoptera</taxon>
        <taxon>Dictyoptera</taxon>
        <taxon>Blattodea</taxon>
        <taxon>Blaberoidea</taxon>
        <taxon>Blaberidae</taxon>
        <taxon>Diplopterinae</taxon>
        <taxon>Diploptera</taxon>
    </lineage>
</organism>